<dbReference type="KEGG" id="acz:Acaty_c1430"/>
<name>A0A059ZZ76_ACICK</name>
<organism evidence="1 2">
    <name type="scientific">Acidithiobacillus caldus (strain ATCC 51756 / DSM 8584 / KU)</name>
    <dbReference type="NCBI Taxonomy" id="637389"/>
    <lineage>
        <taxon>Bacteria</taxon>
        <taxon>Pseudomonadati</taxon>
        <taxon>Pseudomonadota</taxon>
        <taxon>Acidithiobacillia</taxon>
        <taxon>Acidithiobacillales</taxon>
        <taxon>Acidithiobacillaceae</taxon>
        <taxon>Acidithiobacillus</taxon>
    </lineage>
</organism>
<dbReference type="AlphaFoldDB" id="A0A059ZZ76"/>
<dbReference type="EMBL" id="CP005986">
    <property type="protein sequence ID" value="AIA55296.1"/>
    <property type="molecule type" value="Genomic_DNA"/>
</dbReference>
<dbReference type="InterPro" id="IPR010035">
    <property type="entry name" value="Thi_S"/>
</dbReference>
<dbReference type="Pfam" id="PF02597">
    <property type="entry name" value="ThiS"/>
    <property type="match status" value="1"/>
</dbReference>
<dbReference type="CDD" id="cd00565">
    <property type="entry name" value="Ubl_ThiS"/>
    <property type="match status" value="1"/>
</dbReference>
<dbReference type="HOGENOM" id="CLU_174611_3_0_6"/>
<dbReference type="Proteomes" id="UP000005522">
    <property type="component" value="Chromosome"/>
</dbReference>
<accession>A0A059ZZ76</accession>
<reference evidence="1 2" key="1">
    <citation type="journal article" date="2009" name="J. Bacteriol.">
        <title>Draft genome sequence of the extremely acidophilic bacterium Acidithiobacillus caldus ATCC 51756 reveals metabolic versatility in the genus Acidithiobacillus.</title>
        <authorList>
            <person name="Valdes J."/>
            <person name="Quatrini R."/>
            <person name="Hallberg K."/>
            <person name="Dopson M."/>
            <person name="Valenzuela P.D."/>
            <person name="Holmes D.S."/>
        </authorList>
    </citation>
    <scope>NUCLEOTIDE SEQUENCE [LARGE SCALE GENOMIC DNA]</scope>
    <source>
        <strain evidence="2">ATCC 51756 / DSM 8584 / KU</strain>
    </source>
</reference>
<dbReference type="InterPro" id="IPR016155">
    <property type="entry name" value="Mopterin_synth/thiamin_S_b"/>
</dbReference>
<dbReference type="PANTHER" id="PTHR34472">
    <property type="entry name" value="SULFUR CARRIER PROTEIN THIS"/>
    <property type="match status" value="1"/>
</dbReference>
<sequence>MIVTVNDQAYEARDGTDVAELLQNLGFAGQRVAVELNREVLPRSLHAQTRLREGDRLEIIRAVGGG</sequence>
<dbReference type="InterPro" id="IPR003749">
    <property type="entry name" value="ThiS/MoaD-like"/>
</dbReference>
<proteinExistence type="predicted"/>
<dbReference type="Gene3D" id="3.10.20.30">
    <property type="match status" value="1"/>
</dbReference>
<dbReference type="PANTHER" id="PTHR34472:SF1">
    <property type="entry name" value="SULFUR CARRIER PROTEIN THIS"/>
    <property type="match status" value="1"/>
</dbReference>
<dbReference type="eggNOG" id="COG2104">
    <property type="taxonomic scope" value="Bacteria"/>
</dbReference>
<dbReference type="GeneID" id="92933177"/>
<dbReference type="NCBIfam" id="TIGR01683">
    <property type="entry name" value="thiS"/>
    <property type="match status" value="1"/>
</dbReference>
<dbReference type="RefSeq" id="WP_004872271.1">
    <property type="nucleotide sequence ID" value="NZ_CP005986.1"/>
</dbReference>
<evidence type="ECO:0000313" key="2">
    <source>
        <dbReference type="Proteomes" id="UP000005522"/>
    </source>
</evidence>
<protein>
    <submittedName>
        <fullName evidence="1">Sulfur carrier protein ThiS</fullName>
    </submittedName>
</protein>
<dbReference type="SUPFAM" id="SSF54285">
    <property type="entry name" value="MoaD/ThiS"/>
    <property type="match status" value="1"/>
</dbReference>
<evidence type="ECO:0000313" key="1">
    <source>
        <dbReference type="EMBL" id="AIA55296.1"/>
    </source>
</evidence>
<gene>
    <name evidence="1" type="ORF">Acaty_c1430</name>
</gene>
<dbReference type="InterPro" id="IPR012675">
    <property type="entry name" value="Beta-grasp_dom_sf"/>
</dbReference>